<feature type="region of interest" description="Disordered" evidence="1">
    <location>
        <begin position="337"/>
        <end position="363"/>
    </location>
</feature>
<proteinExistence type="predicted"/>
<dbReference type="KEGG" id="pbro:HOP40_08860"/>
<keyword evidence="3" id="KW-1185">Reference proteome</keyword>
<dbReference type="EMBL" id="CP053564">
    <property type="protein sequence ID" value="QJY45896.1"/>
    <property type="molecule type" value="Genomic_DNA"/>
</dbReference>
<name>A0A6M6JEB6_9PSEU</name>
<dbReference type="Proteomes" id="UP000505377">
    <property type="component" value="Chromosome"/>
</dbReference>
<sequence length="373" mass="39749">MSHDLSVYLPERPDLAAAARAADVELDGPDADGGGLLLLGGEYVADVVGPEPVEPGDVPQQVEPSDVPELADVLDACRWRVDVVVQGSAAEGVERAVAFCRALAGDTGIVEDPADGLWSAGRTHRPRPGRDRLVDVVQLRWYGRGDALPAGFAQRWLDLCRAHLPAALPVRFGPSEPPRLRLDVDGDAAFVAAHADDTVYYRAARPCYEGALASAAGRGPVRTHSLTLDRDALADPALRASALALFVALAEAAGAFYAAAAVERDLTWTGRQLYVTRSEPPLAFGGSWLGLPARPVAWSWFGPAYRKLVARSLGLDGPLHRWSDDLPDAGTLPATWLPPELTTSGTDDPAARVPRGLRPSPWDGLLGRLPGRR</sequence>
<evidence type="ECO:0000313" key="3">
    <source>
        <dbReference type="Proteomes" id="UP000505377"/>
    </source>
</evidence>
<protein>
    <submittedName>
        <fullName evidence="2">Uncharacterized protein</fullName>
    </submittedName>
</protein>
<dbReference type="AlphaFoldDB" id="A0A6M6JEB6"/>
<dbReference type="RefSeq" id="WP_172156533.1">
    <property type="nucleotide sequence ID" value="NZ_CP053564.1"/>
</dbReference>
<accession>A0A6M6JEB6</accession>
<reference evidence="2 3" key="1">
    <citation type="submission" date="2020-05" db="EMBL/GenBank/DDBJ databases">
        <authorList>
            <person name="Mo P."/>
        </authorList>
    </citation>
    <scope>NUCLEOTIDE SEQUENCE [LARGE SCALE GENOMIC DNA]</scope>
    <source>
        <strain evidence="2 3">Gen01</strain>
    </source>
</reference>
<evidence type="ECO:0000256" key="1">
    <source>
        <dbReference type="SAM" id="MobiDB-lite"/>
    </source>
</evidence>
<organism evidence="2 3">
    <name type="scientific">Pseudonocardia broussonetiae</name>
    <dbReference type="NCBI Taxonomy" id="2736640"/>
    <lineage>
        <taxon>Bacteria</taxon>
        <taxon>Bacillati</taxon>
        <taxon>Actinomycetota</taxon>
        <taxon>Actinomycetes</taxon>
        <taxon>Pseudonocardiales</taxon>
        <taxon>Pseudonocardiaceae</taxon>
        <taxon>Pseudonocardia</taxon>
    </lineage>
</organism>
<gene>
    <name evidence="2" type="ORF">HOP40_08860</name>
</gene>
<evidence type="ECO:0000313" key="2">
    <source>
        <dbReference type="EMBL" id="QJY45896.1"/>
    </source>
</evidence>